<dbReference type="PANTHER" id="PTHR42928">
    <property type="entry name" value="TRICARBOXYLATE-BINDING PROTEIN"/>
    <property type="match status" value="1"/>
</dbReference>
<accession>A0A261QV72</accession>
<dbReference type="Gene3D" id="3.40.190.150">
    <property type="entry name" value="Bordetella uptake gene, domain 1"/>
    <property type="match status" value="1"/>
</dbReference>
<protein>
    <recommendedName>
        <fullName evidence="4">LacI family transcriptional regulator</fullName>
    </recommendedName>
</protein>
<dbReference type="InterPro" id="IPR042100">
    <property type="entry name" value="Bug_dom1"/>
</dbReference>
<dbReference type="PIRSF" id="PIRSF017082">
    <property type="entry name" value="YflP"/>
    <property type="match status" value="1"/>
</dbReference>
<gene>
    <name evidence="2" type="ORF">CAL19_18705</name>
</gene>
<evidence type="ECO:0000313" key="3">
    <source>
        <dbReference type="Proteomes" id="UP000216947"/>
    </source>
</evidence>
<evidence type="ECO:0000313" key="2">
    <source>
        <dbReference type="EMBL" id="OZI16699.1"/>
    </source>
</evidence>
<reference evidence="3" key="1">
    <citation type="submission" date="2017-05" db="EMBL/GenBank/DDBJ databases">
        <title>Complete and WGS of Bordetella genogroups.</title>
        <authorList>
            <person name="Spilker T."/>
            <person name="Lipuma J."/>
        </authorList>
    </citation>
    <scope>NUCLEOTIDE SEQUENCE [LARGE SCALE GENOMIC DNA]</scope>
    <source>
        <strain evidence="3">AU18089</strain>
    </source>
</reference>
<comment type="similarity">
    <text evidence="1">Belongs to the UPF0065 (bug) family.</text>
</comment>
<comment type="caution">
    <text evidence="2">The sequence shown here is derived from an EMBL/GenBank/DDBJ whole genome shotgun (WGS) entry which is preliminary data.</text>
</comment>
<organism evidence="2 3">
    <name type="scientific">Bordetella genomosp. 7</name>
    <dbReference type="NCBI Taxonomy" id="1416805"/>
    <lineage>
        <taxon>Bacteria</taxon>
        <taxon>Pseudomonadati</taxon>
        <taxon>Pseudomonadota</taxon>
        <taxon>Betaproteobacteria</taxon>
        <taxon>Burkholderiales</taxon>
        <taxon>Alcaligenaceae</taxon>
        <taxon>Bordetella</taxon>
    </lineage>
</organism>
<dbReference type="RefSeq" id="WP_094797634.1">
    <property type="nucleotide sequence ID" value="NZ_NEVK01000008.1"/>
</dbReference>
<evidence type="ECO:0008006" key="4">
    <source>
        <dbReference type="Google" id="ProtNLM"/>
    </source>
</evidence>
<name>A0A261QV72_9BORD</name>
<evidence type="ECO:0000256" key="1">
    <source>
        <dbReference type="ARBA" id="ARBA00006987"/>
    </source>
</evidence>
<dbReference type="Gene3D" id="3.40.190.10">
    <property type="entry name" value="Periplasmic binding protein-like II"/>
    <property type="match status" value="1"/>
</dbReference>
<proteinExistence type="inferred from homology"/>
<sequence length="334" mass="34353">MKRFAPAGAAIGRRRFTSGLAGLLLLGGVTTAAAANYPTQAIRIVVPWPAGGLVDLPARLLADKLQAELGVTVVVENKPGAGGTIGADAVAKAAPDGYTLMVTTSAIAINQAVGLPQPFTLLKDFKPVAPLAYASLILVTHPQQGPKTLSDLVDRARAAPGQLNYASAGNGTPGHLAGEWLKSREQLDIVHVAYKGGPPAMTDQIGGRVDFHFANAAVALPQLAAGKVTAVAVGGAQRMPQLPQVPTMKEAGIAGFDTDQWIGLLAPAATPAPVIDRLNQATGKALQDPKVREALTAAGITAADPTASDAFAAQVRADLDKWTDVVRSAQIKVE</sequence>
<dbReference type="Pfam" id="PF03401">
    <property type="entry name" value="TctC"/>
    <property type="match status" value="1"/>
</dbReference>
<dbReference type="PANTHER" id="PTHR42928:SF5">
    <property type="entry name" value="BLR1237 PROTEIN"/>
    <property type="match status" value="1"/>
</dbReference>
<dbReference type="EMBL" id="NEVK01000008">
    <property type="protein sequence ID" value="OZI16699.1"/>
    <property type="molecule type" value="Genomic_DNA"/>
</dbReference>
<dbReference type="InterPro" id="IPR005064">
    <property type="entry name" value="BUG"/>
</dbReference>
<dbReference type="SUPFAM" id="SSF53850">
    <property type="entry name" value="Periplasmic binding protein-like II"/>
    <property type="match status" value="1"/>
</dbReference>
<dbReference type="Proteomes" id="UP000216947">
    <property type="component" value="Unassembled WGS sequence"/>
</dbReference>
<dbReference type="AlphaFoldDB" id="A0A261QV72"/>
<dbReference type="CDD" id="cd13578">
    <property type="entry name" value="PBP2_Bug27"/>
    <property type="match status" value="1"/>
</dbReference>
<keyword evidence="3" id="KW-1185">Reference proteome</keyword>